<comment type="caution">
    <text evidence="2">The sequence shown here is derived from an EMBL/GenBank/DDBJ whole genome shotgun (WGS) entry which is preliminary data.</text>
</comment>
<evidence type="ECO:0000313" key="1">
    <source>
        <dbReference type="EMBL" id="CAK9057212.1"/>
    </source>
</evidence>
<dbReference type="Proteomes" id="UP001642484">
    <property type="component" value="Unassembled WGS sequence"/>
</dbReference>
<evidence type="ECO:0000313" key="3">
    <source>
        <dbReference type="Proteomes" id="UP001642484"/>
    </source>
</evidence>
<reference evidence="2 3" key="1">
    <citation type="submission" date="2024-02" db="EMBL/GenBank/DDBJ databases">
        <authorList>
            <person name="Chen Y."/>
            <person name="Shah S."/>
            <person name="Dougan E. K."/>
            <person name="Thang M."/>
            <person name="Chan C."/>
        </authorList>
    </citation>
    <scope>NUCLEOTIDE SEQUENCE [LARGE SCALE GENOMIC DNA]</scope>
</reference>
<keyword evidence="3" id="KW-1185">Reference proteome</keyword>
<dbReference type="EMBL" id="CAXAMN010021224">
    <property type="protein sequence ID" value="CAK9057366.1"/>
    <property type="molecule type" value="Genomic_DNA"/>
</dbReference>
<organism evidence="2 3">
    <name type="scientific">Durusdinium trenchii</name>
    <dbReference type="NCBI Taxonomy" id="1381693"/>
    <lineage>
        <taxon>Eukaryota</taxon>
        <taxon>Sar</taxon>
        <taxon>Alveolata</taxon>
        <taxon>Dinophyceae</taxon>
        <taxon>Suessiales</taxon>
        <taxon>Symbiodiniaceae</taxon>
        <taxon>Durusdinium</taxon>
    </lineage>
</organism>
<accession>A0ABP0N182</accession>
<protein>
    <submittedName>
        <fullName evidence="2">Uncharacterized protein</fullName>
    </submittedName>
</protein>
<evidence type="ECO:0000313" key="2">
    <source>
        <dbReference type="EMBL" id="CAK9057366.1"/>
    </source>
</evidence>
<gene>
    <name evidence="1" type="ORF">CCMP2556_LOCUS28265</name>
    <name evidence="2" type="ORF">CCMP2556_LOCUS28307</name>
</gene>
<dbReference type="EMBL" id="CAXAMN010021113">
    <property type="protein sequence ID" value="CAK9057212.1"/>
    <property type="molecule type" value="Genomic_DNA"/>
</dbReference>
<proteinExistence type="predicted"/>
<sequence length="287" mass="32038">MHGSHEVFDLFDSGDLHMETSWPIFLHGDEGTTYKRDGCMVFSVHSCIGCGTASHRCGPVVNDEMNEGINFAGHALETRFLLGALLREEYRDDHEVYLQFMELLVNSVDAASRRGVPLLSGDLLHPIPLGNKGDWPYLATSANLFRSYRNVPKAPSSRVACTGICHLCLAGRPNFDYENMSDTAPYAATFATEDPWDEEAVFTRVLMHEKERKCFFHKVDLFHTITLGMGKSYAASSLAMLQEVLPGSSIDERMGEMSALYIEYCKDPCFCCVSFLTLHVLLSGQDL</sequence>
<name>A0ABP0N182_9DINO</name>